<dbReference type="VEuPathDB" id="FungiDB:D8B26_000301"/>
<evidence type="ECO:0000313" key="3">
    <source>
        <dbReference type="Proteomes" id="UP000002497"/>
    </source>
</evidence>
<dbReference type="VEuPathDB" id="FungiDB:CPSG_06061"/>
<organism evidence="3">
    <name type="scientific">Coccidioides posadasii (strain RMSCC 757 / Silveira)</name>
    <name type="common">Valley fever fungus</name>
    <dbReference type="NCBI Taxonomy" id="443226"/>
    <lineage>
        <taxon>Eukaryota</taxon>
        <taxon>Fungi</taxon>
        <taxon>Dikarya</taxon>
        <taxon>Ascomycota</taxon>
        <taxon>Pezizomycotina</taxon>
        <taxon>Eurotiomycetes</taxon>
        <taxon>Eurotiomycetidae</taxon>
        <taxon>Onygenales</taxon>
        <taxon>Onygenaceae</taxon>
        <taxon>Coccidioides</taxon>
    </lineage>
</organism>
<accession>E9D8A9</accession>
<proteinExistence type="predicted"/>
<evidence type="ECO:0000313" key="2">
    <source>
        <dbReference type="EMBL" id="EFW17618.1"/>
    </source>
</evidence>
<dbReference type="EMBL" id="GL636494">
    <property type="protein sequence ID" value="EFW17618.1"/>
    <property type="molecule type" value="Genomic_DNA"/>
</dbReference>
<evidence type="ECO:0000256" key="1">
    <source>
        <dbReference type="SAM" id="MobiDB-lite"/>
    </source>
</evidence>
<gene>
    <name evidence="2" type="ORF">CPSG_06061</name>
</gene>
<dbReference type="Proteomes" id="UP000002497">
    <property type="component" value="Unassembled WGS sequence"/>
</dbReference>
<dbReference type="AlphaFoldDB" id="E9D8A9"/>
<name>E9D8A9_COCPS</name>
<reference evidence="3" key="1">
    <citation type="journal article" date="2010" name="Genome Res.">
        <title>Population genomic sequencing of Coccidioides fungi reveals recent hybridization and transposon control.</title>
        <authorList>
            <person name="Neafsey D.E."/>
            <person name="Barker B.M."/>
            <person name="Sharpton T.J."/>
            <person name="Stajich J.E."/>
            <person name="Park D.J."/>
            <person name="Whiston E."/>
            <person name="Hung C.-Y."/>
            <person name="McMahan C."/>
            <person name="White J."/>
            <person name="Sykes S."/>
            <person name="Heiman D."/>
            <person name="Young S."/>
            <person name="Zeng Q."/>
            <person name="Abouelleil A."/>
            <person name="Aftuck L."/>
            <person name="Bessette D."/>
            <person name="Brown A."/>
            <person name="FitzGerald M."/>
            <person name="Lui A."/>
            <person name="Macdonald J.P."/>
            <person name="Priest M."/>
            <person name="Orbach M.J."/>
            <person name="Galgiani J.N."/>
            <person name="Kirkland T.N."/>
            <person name="Cole G.T."/>
            <person name="Birren B.W."/>
            <person name="Henn M.R."/>
            <person name="Taylor J.W."/>
            <person name="Rounsley S.D."/>
        </authorList>
    </citation>
    <scope>NUCLEOTIDE SEQUENCE [LARGE SCALE GENOMIC DNA]</scope>
    <source>
        <strain evidence="3">RMSCC 757 / Silveira</strain>
    </source>
</reference>
<dbReference type="HOGENOM" id="CLU_1214646_0_0_1"/>
<keyword evidence="3" id="KW-1185">Reference proteome</keyword>
<reference evidence="3" key="2">
    <citation type="submission" date="2010-03" db="EMBL/GenBank/DDBJ databases">
        <title>The genome sequence of Coccidioides posadasii strain Silveira.</title>
        <authorList>
            <consortium name="The Broad Institute Genome Sequencing Center for Infectious Disease"/>
            <person name="Neafsey D."/>
            <person name="Orbach M."/>
            <person name="Henn M.R."/>
            <person name="Cole G.T."/>
            <person name="Galgiani J."/>
            <person name="Gardner M.J."/>
            <person name="Kirkland T.N."/>
            <person name="Taylor J.W."/>
            <person name="Young S.K."/>
            <person name="Zeng Q."/>
            <person name="Koehrsen M."/>
            <person name="Alvarado L."/>
            <person name="Berlin A."/>
            <person name="Borenstein D."/>
            <person name="Chapman S.B."/>
            <person name="Chen Z."/>
            <person name="Engels R."/>
            <person name="Freedman E."/>
            <person name="Gellesch M."/>
            <person name="Goldberg J."/>
            <person name="Griggs A."/>
            <person name="Gujja S."/>
            <person name="Heilman E."/>
            <person name="Heiman D."/>
            <person name="Howarth C."/>
            <person name="Jen D."/>
            <person name="Larson L."/>
            <person name="Mehta T."/>
            <person name="Neiman D."/>
            <person name="Park D."/>
            <person name="Pearson M."/>
            <person name="Richards J."/>
            <person name="Roberts A."/>
            <person name="Saif S."/>
            <person name="Shea T."/>
            <person name="Shenoy N."/>
            <person name="Sisk P."/>
            <person name="Stolte C."/>
            <person name="Sykes S."/>
            <person name="Walk T."/>
            <person name="White J."/>
            <person name="Yandava C."/>
            <person name="Haas B."/>
            <person name="Nusbaum C."/>
            <person name="Birren B."/>
        </authorList>
    </citation>
    <scope>NUCLEOTIDE SEQUENCE [LARGE SCALE GENOMIC DNA]</scope>
    <source>
        <strain evidence="3">RMSCC 757 / Silveira</strain>
    </source>
</reference>
<sequence length="228" mass="25018">MTNDSGCVLNRDTLGTLHGQQEPAVGQGQIGYFHSPTSLFKAHPPPVKFVRRGRAARYQPIPLNQHRLMMSGTDITPYGSEAMMSTSKLAAQQFCANVVIKTSYFRLSNDVESAGTIFGSGSVKAAQSLRPAIAFGDRNHTAENNPSQNARKVDSRSEDLTSTRVLVSAALDTNRNPRNSGDAWDWRHDIAKIKSRKLDSAVVDLEMEAFWSFRTCASLTEILKGMDG</sequence>
<feature type="region of interest" description="Disordered" evidence="1">
    <location>
        <begin position="138"/>
        <end position="159"/>
    </location>
</feature>
<protein>
    <submittedName>
        <fullName evidence="2">Uncharacterized protein</fullName>
    </submittedName>
</protein>